<reference evidence="2 3" key="1">
    <citation type="submission" date="2015-09" db="EMBL/GenBank/DDBJ databases">
        <authorList>
            <consortium name="Swine Surveillance"/>
        </authorList>
    </citation>
    <scope>NUCLEOTIDE SEQUENCE [LARGE SCALE GENOMIC DNA]</scope>
    <source>
        <strain evidence="2 3">CECT 4357</strain>
    </source>
</reference>
<keyword evidence="1" id="KW-0472">Membrane</keyword>
<gene>
    <name evidence="2" type="ORF">TG4357_01212</name>
</gene>
<dbReference type="AlphaFoldDB" id="A0A0P1F8N3"/>
<dbReference type="STRING" id="53501.SAMN04488043_11141"/>
<dbReference type="Proteomes" id="UP000051587">
    <property type="component" value="Unassembled WGS sequence"/>
</dbReference>
<sequence length="163" mass="18880">MEYLGTEIFDWISLLVNATGAGATAILAWLVYHWTKNSERNEVTRTIQNDWRDYNLAVLADQDLQDLEASNHIFDGLTPPEVKKMCIYFIKINVPYNMWIASKNKLLTQTDVDREIENQSKLLFSDRAFIRKHVFPRGYDSDFSDLFNARWAQMEIADKPGAA</sequence>
<feature type="transmembrane region" description="Helical" evidence="1">
    <location>
        <begin position="12"/>
        <end position="32"/>
    </location>
</feature>
<organism evidence="2 3">
    <name type="scientific">Thalassovita gelatinovora</name>
    <name type="common">Thalassobius gelatinovorus</name>
    <dbReference type="NCBI Taxonomy" id="53501"/>
    <lineage>
        <taxon>Bacteria</taxon>
        <taxon>Pseudomonadati</taxon>
        <taxon>Pseudomonadota</taxon>
        <taxon>Alphaproteobacteria</taxon>
        <taxon>Rhodobacterales</taxon>
        <taxon>Roseobacteraceae</taxon>
        <taxon>Thalassovita</taxon>
    </lineage>
</organism>
<dbReference type="OrthoDB" id="9932340at2"/>
<keyword evidence="1" id="KW-0812">Transmembrane</keyword>
<accession>A0A0P1F8N3</accession>
<protein>
    <recommendedName>
        <fullName evidence="4">DUF4760 domain-containing protein</fullName>
    </recommendedName>
</protein>
<keyword evidence="3" id="KW-1185">Reference proteome</keyword>
<keyword evidence="1" id="KW-1133">Transmembrane helix</keyword>
<evidence type="ECO:0008006" key="4">
    <source>
        <dbReference type="Google" id="ProtNLM"/>
    </source>
</evidence>
<dbReference type="RefSeq" id="WP_058261965.1">
    <property type="nucleotide sequence ID" value="NZ_CP051181.1"/>
</dbReference>
<evidence type="ECO:0000313" key="2">
    <source>
        <dbReference type="EMBL" id="CUH64324.1"/>
    </source>
</evidence>
<proteinExistence type="predicted"/>
<evidence type="ECO:0000256" key="1">
    <source>
        <dbReference type="SAM" id="Phobius"/>
    </source>
</evidence>
<evidence type="ECO:0000313" key="3">
    <source>
        <dbReference type="Proteomes" id="UP000051587"/>
    </source>
</evidence>
<dbReference type="EMBL" id="CYSA01000015">
    <property type="protein sequence ID" value="CUH64324.1"/>
    <property type="molecule type" value="Genomic_DNA"/>
</dbReference>
<name>A0A0P1F8N3_THAGE</name>